<dbReference type="InterPro" id="IPR049468">
    <property type="entry name" value="Restrct_endonuc-II-like_dom"/>
</dbReference>
<dbReference type="FunFam" id="3.40.50.300:FF:002063">
    <property type="entry name" value="DNA helicase related protein"/>
    <property type="match status" value="1"/>
</dbReference>
<evidence type="ECO:0000313" key="6">
    <source>
        <dbReference type="EMBL" id="ORA78668.1"/>
    </source>
</evidence>
<dbReference type="GO" id="GO:0004386">
    <property type="term" value="F:helicase activity"/>
    <property type="evidence" value="ECO:0007669"/>
    <property type="project" value="InterPro"/>
</dbReference>
<dbReference type="InterPro" id="IPR021754">
    <property type="entry name" value="DUF3320"/>
</dbReference>
<dbReference type="SUPFAM" id="SSF52540">
    <property type="entry name" value="P-loop containing nucleoside triphosphate hydrolases"/>
    <property type="match status" value="2"/>
</dbReference>
<dbReference type="Gene3D" id="3.40.960.10">
    <property type="entry name" value="VSR Endonuclease"/>
    <property type="match status" value="1"/>
</dbReference>
<proteinExistence type="predicted"/>
<feature type="domain" description="Restriction endonuclease type II-like" evidence="5">
    <location>
        <begin position="1554"/>
        <end position="1651"/>
    </location>
</feature>
<dbReference type="InterPro" id="IPR027417">
    <property type="entry name" value="P-loop_NTPase"/>
</dbReference>
<feature type="domain" description="DUF3320" evidence="2">
    <location>
        <begin position="1714"/>
        <end position="1752"/>
    </location>
</feature>
<dbReference type="PANTHER" id="PTHR10887:SF530">
    <property type="entry name" value="SUPERFAMILY I DNA HELICASES"/>
    <property type="match status" value="1"/>
</dbReference>
<evidence type="ECO:0008006" key="8">
    <source>
        <dbReference type="Google" id="ProtNLM"/>
    </source>
</evidence>
<evidence type="ECO:0000313" key="7">
    <source>
        <dbReference type="Proteomes" id="UP000192713"/>
    </source>
</evidence>
<dbReference type="PANTHER" id="PTHR10887">
    <property type="entry name" value="DNA2/NAM7 HELICASE FAMILY"/>
    <property type="match status" value="1"/>
</dbReference>
<reference evidence="6 7" key="1">
    <citation type="submission" date="2017-02" db="EMBL/GenBank/DDBJ databases">
        <title>The new phylogeny of genus Mycobacterium.</title>
        <authorList>
            <person name="Tortoli E."/>
            <person name="Trovato A."/>
            <person name="Cirillo D.M."/>
        </authorList>
    </citation>
    <scope>NUCLEOTIDE SEQUENCE [LARGE SCALE GENOMIC DNA]</scope>
    <source>
        <strain evidence="6 7">DSM 45093</strain>
    </source>
</reference>
<accession>A0A1X0E2P7</accession>
<sequence length="1874" mass="205225">MRSVLKEFTVTDSDHDTQANHVSNGRHARFEFADSQLLDEAPQPIDLDATTNSISPTTQGGGLATVPSALARQGEVSAALKSWRDGLVGLTRQSALIKFRASKTSSLLIDAPPPDQALNLLQTGKAQSIRGDLAPESLASPSGEFYHSPRPDAEVAAVVRNLMRKASAEFIDRGLSVLYLAFGILDWCDVDGTEMVSPLLLVPVKLLPNGPKSTPLITVGEDDAVLNPALALRLKEFGIDLPAIEEIDNLSVSETLTAIRSVLANHDAFTGWTLRETTYLSTFSFTKEAMFRDLLDNEARILEHPIVRALATSDPSQQSAAFQFDRLEDADIDRAAPPELTPLVLDADSSQRAAVAAALAGKTFVMDGPPGTGKSQTIANMIGALLHAGKTVLFVSEKMAALEVVRNRLASVGLGSYLLELHSHKANRKEVATELLNTLDNVVKPPVAMPGATRLGVRDRRDQLNQYATAMNEVRKPLNMPLHKVLGLCANLAAAPIAPVPETDPTGLSEADYVGIQETLSKLVRAWRPAVQGNSFLWREVIDDQSLEVRLYHAKSALEELRSTVALNTELVDAFCLTKPSDAPQLLALIQHQHGPRPAGVMDQWLTAESTVPLDSLRADLGRQLAHLRVAEETVVKVGGVAWTSFPDLATMPPEPPPVGASPFPVEIHTMPARDLMATADRFEAQARMLDQRLNALSALADSIGLAPPSTFADADRLMRLVRLRSHNALPDRRWFTRSGLTEARAAAAVMRERIRALNEAEAKASPVFAPEALSAPLAELQDRFTNLHKGLKKLSGNYRADKKTLAGLLTDAAEVKTGISHLSDAIAWGDAVKALNTFTATGGEILGAHVAGRETDFEKLNAAFNVADEVLTILDGKVPAQLVTYMTGTGSNDAYQTVADTVRHDFDEWKSGLQVSPAATGRPELLIGAIREAINWLTAHVSPLRRAADRVGAVAAVAAGGADSLADANNLLALVDDAQRAAVEIRRGEPAYRNTFGDHFDFSETNLESLDEAMTWATHLRYLAGGPLTTDQVKAIAGSSLVEALGPAHEKWVNTCGRVVEAFAPSRQRELMTEFDDYNDAVELLDAFREDSVGQQEWFEYRRAYADLARRGLDVAVDFCIEKRLAEQDVPSVINRALLRGWCDAVIQGDERLRPLLAADREALVAEYRQLDSDLIKAATADIILAVNARRPVNTMIGEPGVIRREGSKQRKHLPVRELMLRAGNATRSIKPVFMMSPLAVSQYLPPEMEFDIVIFDEASQVTPGDAINCIYRGKALILAGDDKQLPPTSFFDRSTDDDEDETDVKDFQSVLELAKASGAFNNLGLRWHYRSRHEDLIAFSNYKFYGGQLVTFPSAQAEGEDVGIEFFHAHGMYRRGGGAFNPIEAAKVAERVIEHFTKHPELTLGVVTFSVAQADAVQSAIDEARVSRRDLDRFFDTDDRLRGFFIRALEQVQGDERDVIIFSIGYGPDEAGKISTNFGALNKDKGWRRLNVGITRARQRVEVVASMRAREIPPSTNENVDYLRSYLEYAERGPQVLAVPYSPSGRDPESPFEESVLAVIRGWGYVVEPQVGAAGYRIDIGVRHPAYPGMFAIGIECDGYQYHSAPAARDRDRLREQILVGLGWRLHRIWGTAWYRDRLAEEARLRAAIEEAIAAPLDNRSKKTLPLDRPIIETEQAEIADTPNWTTEYRPAPATPIPHFVDPGEAGSHLHMVEAIQVLVEHEGPVHIEVAHERLREWWNIGRIGSNIRNNIDRAIQRAQVVRDGDFLMLPGRQVSMVRVPAGNTARKAEHVHLEELGMAVVLTVQDVGAVSRTEVVQCVARVFGWTRTGAVVERYIGDAIDHLVVGGRIAISGDDTLTLSSVQQSSPGIVL</sequence>
<dbReference type="EMBL" id="MVHU01000020">
    <property type="protein sequence ID" value="ORA78668.1"/>
    <property type="molecule type" value="Genomic_DNA"/>
</dbReference>
<dbReference type="Pfam" id="PF11784">
    <property type="entry name" value="DUF3320"/>
    <property type="match status" value="1"/>
</dbReference>
<protein>
    <recommendedName>
        <fullName evidence="8">DUF3320 domain-containing protein</fullName>
    </recommendedName>
</protein>
<dbReference type="InterPro" id="IPR041679">
    <property type="entry name" value="DNA2/NAM7-like_C"/>
</dbReference>
<dbReference type="InterPro" id="IPR025103">
    <property type="entry name" value="DUF4011"/>
</dbReference>
<comment type="caution">
    <text evidence="6">The sequence shown here is derived from an EMBL/GenBank/DDBJ whole genome shotgun (WGS) entry which is preliminary data.</text>
</comment>
<keyword evidence="1" id="KW-0175">Coiled coil</keyword>
<dbReference type="InterPro" id="IPR041677">
    <property type="entry name" value="DNA2/NAM7_AAA_11"/>
</dbReference>
<feature type="domain" description="DNA2/NAM7 helicase helicase" evidence="3">
    <location>
        <begin position="348"/>
        <end position="415"/>
    </location>
</feature>
<name>A0A1X0E2P7_9MYCO</name>
<dbReference type="Pfam" id="PF18741">
    <property type="entry name" value="MTES_1575"/>
    <property type="match status" value="1"/>
</dbReference>
<dbReference type="Pfam" id="PF13195">
    <property type="entry name" value="DUF4011"/>
    <property type="match status" value="1"/>
</dbReference>
<gene>
    <name evidence="6" type="ORF">BST28_13870</name>
</gene>
<feature type="coiled-coil region" evidence="1">
    <location>
        <begin position="673"/>
        <end position="700"/>
    </location>
</feature>
<dbReference type="SUPFAM" id="SSF52980">
    <property type="entry name" value="Restriction endonuclease-like"/>
    <property type="match status" value="1"/>
</dbReference>
<dbReference type="Proteomes" id="UP000192713">
    <property type="component" value="Unassembled WGS sequence"/>
</dbReference>
<feature type="domain" description="DNA2/NAM7 helicase helicase" evidence="3">
    <location>
        <begin position="1250"/>
        <end position="1291"/>
    </location>
</feature>
<dbReference type="FunFam" id="3.40.960.10:FF:000002">
    <property type="entry name" value="DNA helicase related protein"/>
    <property type="match status" value="1"/>
</dbReference>
<dbReference type="Gene3D" id="3.40.50.300">
    <property type="entry name" value="P-loop containing nucleotide triphosphate hydrolases"/>
    <property type="match status" value="3"/>
</dbReference>
<dbReference type="InterPro" id="IPR011335">
    <property type="entry name" value="Restrct_endonuc-II-like"/>
</dbReference>
<dbReference type="InterPro" id="IPR045055">
    <property type="entry name" value="DNA2/NAM7-like"/>
</dbReference>
<dbReference type="InterPro" id="IPR047187">
    <property type="entry name" value="SF1_C_Upf1"/>
</dbReference>
<evidence type="ECO:0000259" key="4">
    <source>
        <dbReference type="Pfam" id="PF13087"/>
    </source>
</evidence>
<evidence type="ECO:0000256" key="1">
    <source>
        <dbReference type="SAM" id="Coils"/>
    </source>
</evidence>
<feature type="domain" description="DNA2/NAM7 helicase-like C-terminal" evidence="4">
    <location>
        <begin position="1314"/>
        <end position="1508"/>
    </location>
</feature>
<organism evidence="6 7">
    <name type="scientific">Mycolicibacter kumamotonensis</name>
    <dbReference type="NCBI Taxonomy" id="354243"/>
    <lineage>
        <taxon>Bacteria</taxon>
        <taxon>Bacillati</taxon>
        <taxon>Actinomycetota</taxon>
        <taxon>Actinomycetes</taxon>
        <taxon>Mycobacteriales</taxon>
        <taxon>Mycobacteriaceae</taxon>
        <taxon>Mycolicibacter</taxon>
    </lineage>
</organism>
<dbReference type="Pfam" id="PF13087">
    <property type="entry name" value="AAA_12"/>
    <property type="match status" value="1"/>
</dbReference>
<dbReference type="CDD" id="cd18808">
    <property type="entry name" value="SF1_C_Upf1"/>
    <property type="match status" value="1"/>
</dbReference>
<evidence type="ECO:0000259" key="2">
    <source>
        <dbReference type="Pfam" id="PF11784"/>
    </source>
</evidence>
<evidence type="ECO:0000259" key="3">
    <source>
        <dbReference type="Pfam" id="PF13086"/>
    </source>
</evidence>
<evidence type="ECO:0000259" key="5">
    <source>
        <dbReference type="Pfam" id="PF18741"/>
    </source>
</evidence>
<dbReference type="Pfam" id="PF13086">
    <property type="entry name" value="AAA_11"/>
    <property type="match status" value="2"/>
</dbReference>